<evidence type="ECO:0000256" key="5">
    <source>
        <dbReference type="ARBA" id="ARBA00023163"/>
    </source>
</evidence>
<keyword evidence="2" id="KW-0862">Zinc</keyword>
<dbReference type="InterPro" id="IPR007219">
    <property type="entry name" value="XnlR_reg_dom"/>
</dbReference>
<dbReference type="PROSITE" id="PS00463">
    <property type="entry name" value="ZN2_CY6_FUNGAL_1"/>
    <property type="match status" value="1"/>
</dbReference>
<protein>
    <recommendedName>
        <fullName evidence="8">Zn(2)-C6 fungal-type domain-containing protein</fullName>
    </recommendedName>
</protein>
<dbReference type="GO" id="GO:0009410">
    <property type="term" value="P:response to xenobiotic stimulus"/>
    <property type="evidence" value="ECO:0007669"/>
    <property type="project" value="TreeGrafter"/>
</dbReference>
<evidence type="ECO:0000256" key="6">
    <source>
        <dbReference type="ARBA" id="ARBA00023242"/>
    </source>
</evidence>
<dbReference type="SMART" id="SM00066">
    <property type="entry name" value="GAL4"/>
    <property type="match status" value="1"/>
</dbReference>
<dbReference type="GO" id="GO:0008270">
    <property type="term" value="F:zinc ion binding"/>
    <property type="evidence" value="ECO:0007669"/>
    <property type="project" value="InterPro"/>
</dbReference>
<evidence type="ECO:0000313" key="9">
    <source>
        <dbReference type="EMBL" id="KAK5172183.1"/>
    </source>
</evidence>
<evidence type="ECO:0000256" key="1">
    <source>
        <dbReference type="ARBA" id="ARBA00022723"/>
    </source>
</evidence>
<gene>
    <name evidence="9" type="ORF">LTR77_003821</name>
</gene>
<dbReference type="InterPro" id="IPR001138">
    <property type="entry name" value="Zn2Cys6_DnaBD"/>
</dbReference>
<feature type="region of interest" description="Disordered" evidence="7">
    <location>
        <begin position="77"/>
        <end position="108"/>
    </location>
</feature>
<dbReference type="Pfam" id="PF00172">
    <property type="entry name" value="Zn_clus"/>
    <property type="match status" value="1"/>
</dbReference>
<evidence type="ECO:0000256" key="4">
    <source>
        <dbReference type="ARBA" id="ARBA00023125"/>
    </source>
</evidence>
<dbReference type="EMBL" id="JAVRRT010000005">
    <property type="protein sequence ID" value="KAK5172183.1"/>
    <property type="molecule type" value="Genomic_DNA"/>
</dbReference>
<dbReference type="PROSITE" id="PS50048">
    <property type="entry name" value="ZN2_CY6_FUNGAL_2"/>
    <property type="match status" value="1"/>
</dbReference>
<name>A0AAV9PHE9_9PEZI</name>
<proteinExistence type="predicted"/>
<evidence type="ECO:0000313" key="10">
    <source>
        <dbReference type="Proteomes" id="UP001337655"/>
    </source>
</evidence>
<keyword evidence="10" id="KW-1185">Reference proteome</keyword>
<dbReference type="GO" id="GO:0003677">
    <property type="term" value="F:DNA binding"/>
    <property type="evidence" value="ECO:0007669"/>
    <property type="project" value="UniProtKB-KW"/>
</dbReference>
<feature type="compositionally biased region" description="Basic and acidic residues" evidence="7">
    <location>
        <begin position="83"/>
        <end position="106"/>
    </location>
</feature>
<dbReference type="PANTHER" id="PTHR31779:SF5">
    <property type="entry name" value="ZN(II)2CYS6 TRANSCRIPTION FACTOR (EUROFUNG)"/>
    <property type="match status" value="1"/>
</dbReference>
<keyword evidence="6" id="KW-0539">Nucleus</keyword>
<feature type="compositionally biased region" description="Polar residues" evidence="7">
    <location>
        <begin position="1"/>
        <end position="23"/>
    </location>
</feature>
<dbReference type="InterPro" id="IPR036864">
    <property type="entry name" value="Zn2-C6_fun-type_DNA-bd_sf"/>
</dbReference>
<dbReference type="CDD" id="cd00067">
    <property type="entry name" value="GAL4"/>
    <property type="match status" value="1"/>
</dbReference>
<dbReference type="SUPFAM" id="SSF57701">
    <property type="entry name" value="Zn2/Cys6 DNA-binding domain"/>
    <property type="match status" value="1"/>
</dbReference>
<dbReference type="GO" id="GO:0006351">
    <property type="term" value="P:DNA-templated transcription"/>
    <property type="evidence" value="ECO:0007669"/>
    <property type="project" value="InterPro"/>
</dbReference>
<keyword evidence="4" id="KW-0238">DNA-binding</keyword>
<feature type="domain" description="Zn(2)-C6 fungal-type" evidence="8">
    <location>
        <begin position="36"/>
        <end position="65"/>
    </location>
</feature>
<keyword evidence="1" id="KW-0479">Metal-binding</keyword>
<feature type="region of interest" description="Disordered" evidence="7">
    <location>
        <begin position="542"/>
        <end position="562"/>
    </location>
</feature>
<reference evidence="9 10" key="1">
    <citation type="submission" date="2023-08" db="EMBL/GenBank/DDBJ databases">
        <title>Black Yeasts Isolated from many extreme environments.</title>
        <authorList>
            <person name="Coleine C."/>
            <person name="Stajich J.E."/>
            <person name="Selbmann L."/>
        </authorList>
    </citation>
    <scope>NUCLEOTIDE SEQUENCE [LARGE SCALE GENOMIC DNA]</scope>
    <source>
        <strain evidence="9 10">CCFEE 5935</strain>
    </source>
</reference>
<dbReference type="AlphaFoldDB" id="A0AAV9PHE9"/>
<dbReference type="InterPro" id="IPR052478">
    <property type="entry name" value="Metabolite_Synth_Reg"/>
</dbReference>
<dbReference type="GO" id="GO:0000981">
    <property type="term" value="F:DNA-binding transcription factor activity, RNA polymerase II-specific"/>
    <property type="evidence" value="ECO:0007669"/>
    <property type="project" value="InterPro"/>
</dbReference>
<comment type="caution">
    <text evidence="9">The sequence shown here is derived from an EMBL/GenBank/DDBJ whole genome shotgun (WGS) entry which is preliminary data.</text>
</comment>
<evidence type="ECO:0000259" key="8">
    <source>
        <dbReference type="PROSITE" id="PS50048"/>
    </source>
</evidence>
<dbReference type="Gene3D" id="4.10.240.10">
    <property type="entry name" value="Zn(2)-C6 fungal-type DNA-binding domain"/>
    <property type="match status" value="1"/>
</dbReference>
<evidence type="ECO:0000256" key="3">
    <source>
        <dbReference type="ARBA" id="ARBA00023015"/>
    </source>
</evidence>
<organism evidence="9 10">
    <name type="scientific">Saxophila tyrrhenica</name>
    <dbReference type="NCBI Taxonomy" id="1690608"/>
    <lineage>
        <taxon>Eukaryota</taxon>
        <taxon>Fungi</taxon>
        <taxon>Dikarya</taxon>
        <taxon>Ascomycota</taxon>
        <taxon>Pezizomycotina</taxon>
        <taxon>Dothideomycetes</taxon>
        <taxon>Dothideomycetidae</taxon>
        <taxon>Mycosphaerellales</taxon>
        <taxon>Extremaceae</taxon>
        <taxon>Saxophila</taxon>
    </lineage>
</organism>
<keyword evidence="3" id="KW-0805">Transcription regulation</keyword>
<dbReference type="GeneID" id="89925167"/>
<dbReference type="Pfam" id="PF04082">
    <property type="entry name" value="Fungal_trans"/>
    <property type="match status" value="1"/>
</dbReference>
<keyword evidence="5" id="KW-0804">Transcription</keyword>
<evidence type="ECO:0000256" key="7">
    <source>
        <dbReference type="SAM" id="MobiDB-lite"/>
    </source>
</evidence>
<dbReference type="RefSeq" id="XP_064661027.1">
    <property type="nucleotide sequence ID" value="XM_064801076.1"/>
</dbReference>
<feature type="region of interest" description="Disordered" evidence="7">
    <location>
        <begin position="1"/>
        <end position="34"/>
    </location>
</feature>
<dbReference type="PANTHER" id="PTHR31779">
    <property type="entry name" value="2-NITROPROPANE DIOXYGENASE FAMILY, PUTATIVE (AFU_ORTHOLOGUE AFUA_2G17430)-RELATED"/>
    <property type="match status" value="1"/>
</dbReference>
<sequence>MDPTTSYGAVNGNGNQEHTSSISPPAGGKRQRAKRACEPCRLRKRRCDSNQPCNMCVSFDYRCYYEKHPRKRSKIVEASAEQDLDRQPDAFEQPRHEMAPEDRPNSEDVSTLKSMEANSGIAFTGLLGQRLDPAQGKRLFTFGWNVGGGRDEDAEKDDVKGMMDVTHYLNREEMIRLADLYFENVHPLYGFVDRSFVTEQINLRWSPQLSTTKIPDHFFANMAAGGSLFAPATLSNPTTIPTLFEAAKHSLDRTSLVHLPTLLDAQSWLLRSIYLRATFHPHVVHMASCTTLHLVEALGLHQESRSTPNIPSSTTSASRHDTPELRRRTFWIARMLNTWVSFEYGRTRVHLRGINAHLPTPQPGDFTTDYIHLYSLSCTLDPEHTPAASGEGSWDDFLRHLDAYNPPHDAIALSVSNLAMCGYRRLRLSNPNLSPETTTRVIKLGLSGVEAARRMSKKGMPWWHVGNVPFQVVCVFLAMDVRESLARVGEALKVLEEVRGRFGTKALGEAVRTARVLVRLSKKRKDEDSDVLSRSLIKERGDANANANGGAHLPEPKAEDAGMMNEGGGMDVPFEENPTTGSSGDDWSWDVLNNADLDWNFFLTADMPAFEGFVAPDGLM</sequence>
<dbReference type="CDD" id="cd12148">
    <property type="entry name" value="fungal_TF_MHR"/>
    <property type="match status" value="1"/>
</dbReference>
<evidence type="ECO:0000256" key="2">
    <source>
        <dbReference type="ARBA" id="ARBA00022833"/>
    </source>
</evidence>
<accession>A0AAV9PHE9</accession>
<dbReference type="SMART" id="SM00906">
    <property type="entry name" value="Fungal_trans"/>
    <property type="match status" value="1"/>
</dbReference>
<dbReference type="Proteomes" id="UP001337655">
    <property type="component" value="Unassembled WGS sequence"/>
</dbReference>